<keyword evidence="4 6" id="KW-0067">ATP-binding</keyword>
<organism evidence="6 7">
    <name type="scientific">Tunturiibacter gelidiferens</name>
    <dbReference type="NCBI Taxonomy" id="3069689"/>
    <lineage>
        <taxon>Bacteria</taxon>
        <taxon>Pseudomonadati</taxon>
        <taxon>Acidobacteriota</taxon>
        <taxon>Terriglobia</taxon>
        <taxon>Terriglobales</taxon>
        <taxon>Acidobacteriaceae</taxon>
        <taxon>Tunturiibacter</taxon>
    </lineage>
</organism>
<dbReference type="InterPro" id="IPR017871">
    <property type="entry name" value="ABC_transporter-like_CS"/>
</dbReference>
<dbReference type="RefSeq" id="WP_260698443.1">
    <property type="nucleotide sequence ID" value="NZ_JACHEB010000011.1"/>
</dbReference>
<dbReference type="PROSITE" id="PS00211">
    <property type="entry name" value="ABC_TRANSPORTER_1"/>
    <property type="match status" value="1"/>
</dbReference>
<dbReference type="InterPro" id="IPR027417">
    <property type="entry name" value="P-loop_NTPase"/>
</dbReference>
<dbReference type="InterPro" id="IPR003593">
    <property type="entry name" value="AAA+_ATPase"/>
</dbReference>
<sequence length="265" mass="28777">MSDPLDGDVRFENEGTLEPLPVVRERTVVMRAVGLTKTYAAVAGKSGSGRAALELFRGLDLKVHAGEMVAIVGESGAGKSSLLHLLAALDTPTAGEVWCGESRLSSFTPRQAAEFRNRDVGYVWQFHYLLPEFSALENIAMPLLARGMRSAEALEKARFWLGEVGLGDRGENRSGELSGGEQQRVSVARALVTEPRLLLADEPTGDLDGKTAEAVFSLIQRLHEAHGLTSVLVTHNLEFAERCDRVLKLREGRLTDGRTMGPGRV</sequence>
<evidence type="ECO:0000313" key="6">
    <source>
        <dbReference type="EMBL" id="MBB5330666.1"/>
    </source>
</evidence>
<evidence type="ECO:0000313" key="7">
    <source>
        <dbReference type="Proteomes" id="UP000535182"/>
    </source>
</evidence>
<dbReference type="GO" id="GO:0022857">
    <property type="term" value="F:transmembrane transporter activity"/>
    <property type="evidence" value="ECO:0007669"/>
    <property type="project" value="TreeGrafter"/>
</dbReference>
<feature type="domain" description="ABC transporter" evidence="5">
    <location>
        <begin position="30"/>
        <end position="265"/>
    </location>
</feature>
<dbReference type="EC" id="3.6.3.-" evidence="6"/>
<dbReference type="PROSITE" id="PS50893">
    <property type="entry name" value="ABC_TRANSPORTER_2"/>
    <property type="match status" value="1"/>
</dbReference>
<dbReference type="InterPro" id="IPR003439">
    <property type="entry name" value="ABC_transporter-like_ATP-bd"/>
</dbReference>
<gene>
    <name evidence="6" type="ORF">HDF14_004302</name>
</gene>
<comment type="caution">
    <text evidence="6">The sequence shown here is derived from an EMBL/GenBank/DDBJ whole genome shotgun (WGS) entry which is preliminary data.</text>
</comment>
<dbReference type="AlphaFoldDB" id="A0A9X0U5M2"/>
<keyword evidence="6" id="KW-0378">Hydrolase</keyword>
<dbReference type="CDD" id="cd03255">
    <property type="entry name" value="ABC_MJ0796_LolCDE_FtsE"/>
    <property type="match status" value="1"/>
</dbReference>
<dbReference type="Proteomes" id="UP000535182">
    <property type="component" value="Unassembled WGS sequence"/>
</dbReference>
<comment type="similarity">
    <text evidence="1">Belongs to the ABC transporter superfamily.</text>
</comment>
<dbReference type="SMART" id="SM00382">
    <property type="entry name" value="AAA"/>
    <property type="match status" value="1"/>
</dbReference>
<evidence type="ECO:0000256" key="1">
    <source>
        <dbReference type="ARBA" id="ARBA00005417"/>
    </source>
</evidence>
<keyword evidence="2" id="KW-0813">Transport</keyword>
<dbReference type="InterPro" id="IPR015854">
    <property type="entry name" value="ABC_transpr_LolD-like"/>
</dbReference>
<dbReference type="PANTHER" id="PTHR24220:SF689">
    <property type="entry name" value="LIPOPROTEIN-RELEASING SYSTEM ATP-BINDING PROTEIN LOLD"/>
    <property type="match status" value="1"/>
</dbReference>
<evidence type="ECO:0000259" key="5">
    <source>
        <dbReference type="PROSITE" id="PS50893"/>
    </source>
</evidence>
<reference evidence="6 7" key="1">
    <citation type="submission" date="2020-08" db="EMBL/GenBank/DDBJ databases">
        <title>Genomic Encyclopedia of Type Strains, Phase IV (KMG-V): Genome sequencing to study the core and pangenomes of soil and plant-associated prokaryotes.</title>
        <authorList>
            <person name="Whitman W."/>
        </authorList>
    </citation>
    <scope>NUCLEOTIDE SEQUENCE [LARGE SCALE GENOMIC DNA]</scope>
    <source>
        <strain evidence="6 7">X5P2</strain>
    </source>
</reference>
<evidence type="ECO:0000256" key="4">
    <source>
        <dbReference type="ARBA" id="ARBA00022840"/>
    </source>
</evidence>
<dbReference type="SUPFAM" id="SSF52540">
    <property type="entry name" value="P-loop containing nucleoside triphosphate hydrolases"/>
    <property type="match status" value="1"/>
</dbReference>
<dbReference type="EMBL" id="JACHEB010000011">
    <property type="protein sequence ID" value="MBB5330666.1"/>
    <property type="molecule type" value="Genomic_DNA"/>
</dbReference>
<dbReference type="GO" id="GO:0016887">
    <property type="term" value="F:ATP hydrolysis activity"/>
    <property type="evidence" value="ECO:0007669"/>
    <property type="project" value="InterPro"/>
</dbReference>
<keyword evidence="6" id="KW-0449">Lipoprotein</keyword>
<evidence type="ECO:0000256" key="2">
    <source>
        <dbReference type="ARBA" id="ARBA00022448"/>
    </source>
</evidence>
<name>A0A9X0U5M2_9BACT</name>
<dbReference type="Gene3D" id="3.40.50.300">
    <property type="entry name" value="P-loop containing nucleotide triphosphate hydrolases"/>
    <property type="match status" value="1"/>
</dbReference>
<accession>A0A9X0U5M2</accession>
<protein>
    <submittedName>
        <fullName evidence="6">Lipoprotein-releasing system ATP-binding protein</fullName>
        <ecNumber evidence="6">3.6.3.-</ecNumber>
    </submittedName>
</protein>
<proteinExistence type="inferred from homology"/>
<keyword evidence="3" id="KW-0547">Nucleotide-binding</keyword>
<evidence type="ECO:0000256" key="3">
    <source>
        <dbReference type="ARBA" id="ARBA00022741"/>
    </source>
</evidence>
<dbReference type="GO" id="GO:0005524">
    <property type="term" value="F:ATP binding"/>
    <property type="evidence" value="ECO:0007669"/>
    <property type="project" value="UniProtKB-KW"/>
</dbReference>
<dbReference type="Pfam" id="PF00005">
    <property type="entry name" value="ABC_tran"/>
    <property type="match status" value="1"/>
</dbReference>
<dbReference type="GO" id="GO:0005886">
    <property type="term" value="C:plasma membrane"/>
    <property type="evidence" value="ECO:0007669"/>
    <property type="project" value="TreeGrafter"/>
</dbReference>
<dbReference type="InterPro" id="IPR017911">
    <property type="entry name" value="MacB-like_ATP-bd"/>
</dbReference>
<dbReference type="PANTHER" id="PTHR24220">
    <property type="entry name" value="IMPORT ATP-BINDING PROTEIN"/>
    <property type="match status" value="1"/>
</dbReference>
<keyword evidence="7" id="KW-1185">Reference proteome</keyword>